<dbReference type="Proteomes" id="UP000434957">
    <property type="component" value="Unassembled WGS sequence"/>
</dbReference>
<organism evidence="2 3">
    <name type="scientific">Phytophthora rubi</name>
    <dbReference type="NCBI Taxonomy" id="129364"/>
    <lineage>
        <taxon>Eukaryota</taxon>
        <taxon>Sar</taxon>
        <taxon>Stramenopiles</taxon>
        <taxon>Oomycota</taxon>
        <taxon>Peronosporomycetes</taxon>
        <taxon>Peronosporales</taxon>
        <taxon>Peronosporaceae</taxon>
        <taxon>Phytophthora</taxon>
    </lineage>
</organism>
<dbReference type="EMBL" id="QXFT01000558">
    <property type="protein sequence ID" value="KAE9340812.1"/>
    <property type="molecule type" value="Genomic_DNA"/>
</dbReference>
<evidence type="ECO:0008006" key="4">
    <source>
        <dbReference type="Google" id="ProtNLM"/>
    </source>
</evidence>
<sequence length="52" mass="5659">MFVKLLFCALLLFPKIVQSSDSIFSNVSSSGVNTIADPHRCPGRIDSNIICC</sequence>
<proteinExistence type="predicted"/>
<accession>A0A6A4FDZ2</accession>
<keyword evidence="1" id="KW-0732">Signal</keyword>
<protein>
    <recommendedName>
        <fullName evidence="4">RxLR effector protein</fullName>
    </recommendedName>
</protein>
<name>A0A6A4FDZ2_9STRA</name>
<comment type="caution">
    <text evidence="2">The sequence shown here is derived from an EMBL/GenBank/DDBJ whole genome shotgun (WGS) entry which is preliminary data.</text>
</comment>
<evidence type="ECO:0000313" key="2">
    <source>
        <dbReference type="EMBL" id="KAE9340812.1"/>
    </source>
</evidence>
<keyword evidence="3" id="KW-1185">Reference proteome</keyword>
<evidence type="ECO:0000256" key="1">
    <source>
        <dbReference type="SAM" id="SignalP"/>
    </source>
</evidence>
<gene>
    <name evidence="2" type="ORF">PR003_g10297</name>
</gene>
<feature type="chain" id="PRO_5025516286" description="RxLR effector protein" evidence="1">
    <location>
        <begin position="20"/>
        <end position="52"/>
    </location>
</feature>
<evidence type="ECO:0000313" key="3">
    <source>
        <dbReference type="Proteomes" id="UP000434957"/>
    </source>
</evidence>
<dbReference type="AlphaFoldDB" id="A0A6A4FDZ2"/>
<feature type="signal peptide" evidence="1">
    <location>
        <begin position="1"/>
        <end position="19"/>
    </location>
</feature>
<reference evidence="2 3" key="1">
    <citation type="submission" date="2018-08" db="EMBL/GenBank/DDBJ databases">
        <title>Genomic investigation of the strawberry pathogen Phytophthora fragariae indicates pathogenicity is determined by transcriptional variation in three key races.</title>
        <authorList>
            <person name="Adams T.M."/>
            <person name="Armitage A.D."/>
            <person name="Sobczyk M.K."/>
            <person name="Bates H.J."/>
            <person name="Dunwell J.M."/>
            <person name="Nellist C.F."/>
            <person name="Harrison R.J."/>
        </authorList>
    </citation>
    <scope>NUCLEOTIDE SEQUENCE [LARGE SCALE GENOMIC DNA]</scope>
    <source>
        <strain evidence="2 3">SCRP333</strain>
    </source>
</reference>